<feature type="compositionally biased region" description="Low complexity" evidence="1">
    <location>
        <begin position="23"/>
        <end position="35"/>
    </location>
</feature>
<dbReference type="Proteomes" id="UP001500456">
    <property type="component" value="Unassembled WGS sequence"/>
</dbReference>
<proteinExistence type="predicted"/>
<evidence type="ECO:0000256" key="1">
    <source>
        <dbReference type="SAM" id="MobiDB-lite"/>
    </source>
</evidence>
<accession>A0ABP7RWX4</accession>
<feature type="region of interest" description="Disordered" evidence="1">
    <location>
        <begin position="1"/>
        <end position="35"/>
    </location>
</feature>
<gene>
    <name evidence="2" type="ORF">GCM10022232_48150</name>
</gene>
<organism evidence="2 3">
    <name type="scientific">Streptomyces plumbiresistens</name>
    <dbReference type="NCBI Taxonomy" id="511811"/>
    <lineage>
        <taxon>Bacteria</taxon>
        <taxon>Bacillati</taxon>
        <taxon>Actinomycetota</taxon>
        <taxon>Actinomycetes</taxon>
        <taxon>Kitasatosporales</taxon>
        <taxon>Streptomycetaceae</taxon>
        <taxon>Streptomyces</taxon>
    </lineage>
</organism>
<dbReference type="EMBL" id="BAAAZX010000014">
    <property type="protein sequence ID" value="GAA4003425.1"/>
    <property type="molecule type" value="Genomic_DNA"/>
</dbReference>
<evidence type="ECO:0000313" key="3">
    <source>
        <dbReference type="Proteomes" id="UP001500456"/>
    </source>
</evidence>
<reference evidence="3" key="1">
    <citation type="journal article" date="2019" name="Int. J. Syst. Evol. Microbiol.">
        <title>The Global Catalogue of Microorganisms (GCM) 10K type strain sequencing project: providing services to taxonomists for standard genome sequencing and annotation.</title>
        <authorList>
            <consortium name="The Broad Institute Genomics Platform"/>
            <consortium name="The Broad Institute Genome Sequencing Center for Infectious Disease"/>
            <person name="Wu L."/>
            <person name="Ma J."/>
        </authorList>
    </citation>
    <scope>NUCLEOTIDE SEQUENCE [LARGE SCALE GENOMIC DNA]</scope>
    <source>
        <strain evidence="3">JCM 16924</strain>
    </source>
</reference>
<sequence length="55" mass="5637">MPVAEPGARAGRPDQKFSTSQVAANSNTAKAASTATAWATQRGIRFITSILTSGS</sequence>
<evidence type="ECO:0000313" key="2">
    <source>
        <dbReference type="EMBL" id="GAA4003425.1"/>
    </source>
</evidence>
<name>A0ABP7RWX4_9ACTN</name>
<keyword evidence="3" id="KW-1185">Reference proteome</keyword>
<comment type="caution">
    <text evidence="2">The sequence shown here is derived from an EMBL/GenBank/DDBJ whole genome shotgun (WGS) entry which is preliminary data.</text>
</comment>
<protein>
    <submittedName>
        <fullName evidence="2">Uncharacterized protein</fullName>
    </submittedName>
</protein>